<evidence type="ECO:0000313" key="3">
    <source>
        <dbReference type="Proteomes" id="UP000559256"/>
    </source>
</evidence>
<accession>A0A8H5G0L4</accession>
<dbReference type="SUPFAM" id="SSF53474">
    <property type="entry name" value="alpha/beta-Hydrolases"/>
    <property type="match status" value="1"/>
</dbReference>
<name>A0A8H5G0L4_9AGAR</name>
<dbReference type="PANTHER" id="PTHR11614">
    <property type="entry name" value="PHOSPHOLIPASE-RELATED"/>
    <property type="match status" value="1"/>
</dbReference>
<protein>
    <recommendedName>
        <fullName evidence="1">Serine aminopeptidase S33 domain-containing protein</fullName>
    </recommendedName>
</protein>
<feature type="domain" description="Serine aminopeptidase S33" evidence="1">
    <location>
        <begin position="33"/>
        <end position="286"/>
    </location>
</feature>
<comment type="caution">
    <text evidence="2">The sequence shown here is derived from an EMBL/GenBank/DDBJ whole genome shotgun (WGS) entry which is preliminary data.</text>
</comment>
<dbReference type="EMBL" id="JAACJM010000056">
    <property type="protein sequence ID" value="KAF5355573.1"/>
    <property type="molecule type" value="Genomic_DNA"/>
</dbReference>
<keyword evidence="3" id="KW-1185">Reference proteome</keyword>
<sequence>MSSSASGSLPYTESWLEGPQATKFYTRLYNPSSPKALVVFIHGFAEHVGRYNHIHPRFAERGIALFTLDQRGFGRTALDEKNRSKGSSWGKTSWTDQMQDIDWAINHARKQVPDVPMFLMGHSMGGGEVLGFITDSSEKYSTTVKLLTGVIVTSPLITQAHPASKLLRWIGSKASQLTPNTLIPTDLKPEHLSRDPAFNEAYMKDPYIRLTGSLRGIRDMLTMGEELLSVRWQKWPSHLPVIFLHGTADEITSHESSKTFHDKIQTQDKKFVSFPDAYHELQNEPNGVKEQMVDEVGGFVDAHLSSPSSESVSAKM</sequence>
<dbReference type="Gene3D" id="3.40.50.1820">
    <property type="entry name" value="alpha/beta hydrolase"/>
    <property type="match status" value="1"/>
</dbReference>
<dbReference type="InterPro" id="IPR051044">
    <property type="entry name" value="MAG_DAG_Lipase"/>
</dbReference>
<evidence type="ECO:0000259" key="1">
    <source>
        <dbReference type="Pfam" id="PF12146"/>
    </source>
</evidence>
<dbReference type="AlphaFoldDB" id="A0A8H5G0L4"/>
<dbReference type="OrthoDB" id="10249433at2759"/>
<dbReference type="InterPro" id="IPR029058">
    <property type="entry name" value="AB_hydrolase_fold"/>
</dbReference>
<reference evidence="2 3" key="1">
    <citation type="journal article" date="2020" name="ISME J.">
        <title>Uncovering the hidden diversity of litter-decomposition mechanisms in mushroom-forming fungi.</title>
        <authorList>
            <person name="Floudas D."/>
            <person name="Bentzer J."/>
            <person name="Ahren D."/>
            <person name="Johansson T."/>
            <person name="Persson P."/>
            <person name="Tunlid A."/>
        </authorList>
    </citation>
    <scope>NUCLEOTIDE SEQUENCE [LARGE SCALE GENOMIC DNA]</scope>
    <source>
        <strain evidence="2 3">CBS 291.85</strain>
    </source>
</reference>
<organism evidence="2 3">
    <name type="scientific">Tetrapyrgos nigripes</name>
    <dbReference type="NCBI Taxonomy" id="182062"/>
    <lineage>
        <taxon>Eukaryota</taxon>
        <taxon>Fungi</taxon>
        <taxon>Dikarya</taxon>
        <taxon>Basidiomycota</taxon>
        <taxon>Agaricomycotina</taxon>
        <taxon>Agaricomycetes</taxon>
        <taxon>Agaricomycetidae</taxon>
        <taxon>Agaricales</taxon>
        <taxon>Marasmiineae</taxon>
        <taxon>Marasmiaceae</taxon>
        <taxon>Tetrapyrgos</taxon>
    </lineage>
</organism>
<evidence type="ECO:0000313" key="2">
    <source>
        <dbReference type="EMBL" id="KAF5355573.1"/>
    </source>
</evidence>
<proteinExistence type="predicted"/>
<dbReference type="Proteomes" id="UP000559256">
    <property type="component" value="Unassembled WGS sequence"/>
</dbReference>
<dbReference type="Pfam" id="PF12146">
    <property type="entry name" value="Hydrolase_4"/>
    <property type="match status" value="1"/>
</dbReference>
<gene>
    <name evidence="2" type="ORF">D9758_006339</name>
</gene>
<dbReference type="InterPro" id="IPR022742">
    <property type="entry name" value="Hydrolase_4"/>
</dbReference>